<keyword evidence="3" id="KW-0328">Glycosyltransferase</keyword>
<dbReference type="GO" id="GO:0016757">
    <property type="term" value="F:glycosyltransferase activity"/>
    <property type="evidence" value="ECO:0007669"/>
    <property type="project" value="UniProtKB-KW"/>
</dbReference>
<keyword evidence="1" id="KW-0175">Coiled coil</keyword>
<dbReference type="PANTHER" id="PTHR46856">
    <property type="entry name" value="PX DOMAIN-CONTAINING PROTEIN EREL1-RELATED"/>
    <property type="match status" value="1"/>
</dbReference>
<feature type="region of interest" description="Disordered" evidence="2">
    <location>
        <begin position="58"/>
        <end position="82"/>
    </location>
</feature>
<sequence length="182" mass="20048">MAKLLSDIDLSRTVAVASFLELEVAASTISSNNVPPNSNISHFAGNSSIASDYGNDTAYETSELGTPRLGRDGSSEIGSGDLTLDEDLTGSIEKLVKYHMPNIDEQITETTNQSATEEKDAMLQELNATKEQLNDISKRYEVLEAKSKADIKVLVKEVKSLWKSQKELKHEAQLEQERKLSM</sequence>
<dbReference type="InterPro" id="IPR044588">
    <property type="entry name" value="EREX-like"/>
</dbReference>
<evidence type="ECO:0000256" key="2">
    <source>
        <dbReference type="SAM" id="MobiDB-lite"/>
    </source>
</evidence>
<name>A0A6A2XT82_HIBSY</name>
<keyword evidence="3" id="KW-0808">Transferase</keyword>
<proteinExistence type="predicted"/>
<accession>A0A6A2XT82</accession>
<feature type="coiled-coil region" evidence="1">
    <location>
        <begin position="112"/>
        <end position="146"/>
    </location>
</feature>
<keyword evidence="4" id="KW-1185">Reference proteome</keyword>
<organism evidence="3 4">
    <name type="scientific">Hibiscus syriacus</name>
    <name type="common">Rose of Sharon</name>
    <dbReference type="NCBI Taxonomy" id="106335"/>
    <lineage>
        <taxon>Eukaryota</taxon>
        <taxon>Viridiplantae</taxon>
        <taxon>Streptophyta</taxon>
        <taxon>Embryophyta</taxon>
        <taxon>Tracheophyta</taxon>
        <taxon>Spermatophyta</taxon>
        <taxon>Magnoliopsida</taxon>
        <taxon>eudicotyledons</taxon>
        <taxon>Gunneridae</taxon>
        <taxon>Pentapetalae</taxon>
        <taxon>rosids</taxon>
        <taxon>malvids</taxon>
        <taxon>Malvales</taxon>
        <taxon>Malvaceae</taxon>
        <taxon>Malvoideae</taxon>
        <taxon>Hibiscus</taxon>
    </lineage>
</organism>
<dbReference type="EMBL" id="VEPZ02001623">
    <property type="protein sequence ID" value="KAE8665216.1"/>
    <property type="molecule type" value="Genomic_DNA"/>
</dbReference>
<dbReference type="PANTHER" id="PTHR46856:SF1">
    <property type="entry name" value="PX DOMAIN-CONTAINING PROTEIN EREL1-RELATED"/>
    <property type="match status" value="1"/>
</dbReference>
<reference evidence="3" key="1">
    <citation type="submission" date="2019-09" db="EMBL/GenBank/DDBJ databases">
        <title>Draft genome information of white flower Hibiscus syriacus.</title>
        <authorList>
            <person name="Kim Y.-M."/>
        </authorList>
    </citation>
    <scope>NUCLEOTIDE SEQUENCE [LARGE SCALE GENOMIC DNA]</scope>
    <source>
        <strain evidence="3">YM2019G1</strain>
    </source>
</reference>
<dbReference type="AlphaFoldDB" id="A0A6A2XT82"/>
<evidence type="ECO:0000313" key="4">
    <source>
        <dbReference type="Proteomes" id="UP000436088"/>
    </source>
</evidence>
<dbReference type="Proteomes" id="UP000436088">
    <property type="component" value="Unassembled WGS sequence"/>
</dbReference>
<evidence type="ECO:0000313" key="3">
    <source>
        <dbReference type="EMBL" id="KAE8665216.1"/>
    </source>
</evidence>
<gene>
    <name evidence="3" type="ORF">F3Y22_tig00112637pilonHSYRG00002</name>
</gene>
<dbReference type="GO" id="GO:0015031">
    <property type="term" value="P:protein transport"/>
    <property type="evidence" value="ECO:0007669"/>
    <property type="project" value="InterPro"/>
</dbReference>
<protein>
    <submittedName>
        <fullName evidence="3">Adenine phosphoribosyltransferase 5 isoform 1</fullName>
    </submittedName>
</protein>
<evidence type="ECO:0000256" key="1">
    <source>
        <dbReference type="SAM" id="Coils"/>
    </source>
</evidence>
<comment type="caution">
    <text evidence="3">The sequence shown here is derived from an EMBL/GenBank/DDBJ whole genome shotgun (WGS) entry which is preliminary data.</text>
</comment>